<gene>
    <name evidence="10" type="ORF">VNO77_41934</name>
</gene>
<keyword evidence="11" id="KW-1185">Reference proteome</keyword>
<evidence type="ECO:0000256" key="7">
    <source>
        <dbReference type="SAM" id="SignalP"/>
    </source>
</evidence>
<evidence type="ECO:0000256" key="6">
    <source>
        <dbReference type="ARBA" id="ARBA00048679"/>
    </source>
</evidence>
<comment type="catalytic activity">
    <reaction evidence="6">
        <text>L-seryl-[protein] + ATP = O-phospho-L-seryl-[protein] + ADP + H(+)</text>
        <dbReference type="Rhea" id="RHEA:17989"/>
        <dbReference type="Rhea" id="RHEA-COMP:9863"/>
        <dbReference type="Rhea" id="RHEA-COMP:11604"/>
        <dbReference type="ChEBI" id="CHEBI:15378"/>
        <dbReference type="ChEBI" id="CHEBI:29999"/>
        <dbReference type="ChEBI" id="CHEBI:30616"/>
        <dbReference type="ChEBI" id="CHEBI:83421"/>
        <dbReference type="ChEBI" id="CHEBI:456216"/>
        <dbReference type="EC" id="2.7.11.1"/>
    </reaction>
</comment>
<accession>A0AAN9K2C9</accession>
<evidence type="ECO:0000256" key="2">
    <source>
        <dbReference type="ARBA" id="ARBA00012513"/>
    </source>
</evidence>
<dbReference type="InterPro" id="IPR025287">
    <property type="entry name" value="WAK_GUB"/>
</dbReference>
<evidence type="ECO:0000256" key="3">
    <source>
        <dbReference type="ARBA" id="ARBA00022729"/>
    </source>
</evidence>
<evidence type="ECO:0000259" key="8">
    <source>
        <dbReference type="Pfam" id="PF13947"/>
    </source>
</evidence>
<dbReference type="PANTHER" id="PTHR33138">
    <property type="entry name" value="OS01G0690200 PROTEIN"/>
    <property type="match status" value="1"/>
</dbReference>
<evidence type="ECO:0000259" key="9">
    <source>
        <dbReference type="Pfam" id="PF14380"/>
    </source>
</evidence>
<feature type="chain" id="PRO_5042989767" description="non-specific serine/threonine protein kinase" evidence="7">
    <location>
        <begin position="28"/>
        <end position="273"/>
    </location>
</feature>
<dbReference type="GO" id="GO:0030247">
    <property type="term" value="F:polysaccharide binding"/>
    <property type="evidence" value="ECO:0007669"/>
    <property type="project" value="InterPro"/>
</dbReference>
<comment type="subcellular location">
    <subcellularLocation>
        <location evidence="1">Membrane</location>
        <topology evidence="1">Single-pass membrane protein</topology>
    </subcellularLocation>
</comment>
<evidence type="ECO:0000313" key="10">
    <source>
        <dbReference type="EMBL" id="KAK7308332.1"/>
    </source>
</evidence>
<comment type="catalytic activity">
    <reaction evidence="5">
        <text>L-threonyl-[protein] + ATP = O-phospho-L-threonyl-[protein] + ADP + H(+)</text>
        <dbReference type="Rhea" id="RHEA:46608"/>
        <dbReference type="Rhea" id="RHEA-COMP:11060"/>
        <dbReference type="Rhea" id="RHEA-COMP:11605"/>
        <dbReference type="ChEBI" id="CHEBI:15378"/>
        <dbReference type="ChEBI" id="CHEBI:30013"/>
        <dbReference type="ChEBI" id="CHEBI:30616"/>
        <dbReference type="ChEBI" id="CHEBI:61977"/>
        <dbReference type="ChEBI" id="CHEBI:456216"/>
        <dbReference type="EC" id="2.7.11.1"/>
    </reaction>
</comment>
<dbReference type="PANTHER" id="PTHR33138:SF27">
    <property type="entry name" value="WALL-ASSOCIATED RECEPTOR KINASE C-TERMINAL DOMAIN-CONTAINING PROTEIN"/>
    <property type="match status" value="1"/>
</dbReference>
<evidence type="ECO:0000256" key="5">
    <source>
        <dbReference type="ARBA" id="ARBA00047899"/>
    </source>
</evidence>
<dbReference type="Pfam" id="PF13947">
    <property type="entry name" value="GUB_WAK_bind"/>
    <property type="match status" value="1"/>
</dbReference>
<dbReference type="GO" id="GO:0016020">
    <property type="term" value="C:membrane"/>
    <property type="evidence" value="ECO:0007669"/>
    <property type="project" value="UniProtKB-SubCell"/>
</dbReference>
<dbReference type="InterPro" id="IPR032872">
    <property type="entry name" value="WAK_assoc_C"/>
</dbReference>
<evidence type="ECO:0000256" key="4">
    <source>
        <dbReference type="ARBA" id="ARBA00023180"/>
    </source>
</evidence>
<feature type="domain" description="Wall-associated receptor kinase galacturonan-binding" evidence="8">
    <location>
        <begin position="36"/>
        <end position="100"/>
    </location>
</feature>
<name>A0AAN9K2C9_CANGL</name>
<dbReference type="Pfam" id="PF14380">
    <property type="entry name" value="WAK_assoc"/>
    <property type="match status" value="1"/>
</dbReference>
<sequence>MDMSLCILLCLILQHLTFFLLLQTSTAFTDPKFEACVPKTCGNGLSISYPFYIHGIQQPFCGYPGFGLTCGNNGFPILNLTNTQYTIHEISYNNESLRVSNPSFSNSNTSACIAPTQNLTVGKYSFQFGSNQRDLLVFYGCNLASLPEEMQQHRLGCYAGNETASVVGLYREDLEFLRLARDNCKGGVVSAKVEDVKEGVQQALNKGFVLNWNATNCTECASSGGRCGFDSDFYSFRCYCIDRVHSAKCPTDGGGMLEAKSTTYTQQLLKNGA</sequence>
<dbReference type="GO" id="GO:0004674">
    <property type="term" value="F:protein serine/threonine kinase activity"/>
    <property type="evidence" value="ECO:0007669"/>
    <property type="project" value="UniProtKB-EC"/>
</dbReference>
<proteinExistence type="predicted"/>
<evidence type="ECO:0000313" key="11">
    <source>
        <dbReference type="Proteomes" id="UP001367508"/>
    </source>
</evidence>
<dbReference type="AlphaFoldDB" id="A0AAN9K2C9"/>
<keyword evidence="3 7" id="KW-0732">Signal</keyword>
<dbReference type="EMBL" id="JAYMYQ010000010">
    <property type="protein sequence ID" value="KAK7308332.1"/>
    <property type="molecule type" value="Genomic_DNA"/>
</dbReference>
<feature type="domain" description="Wall-associated receptor kinase C-terminal" evidence="9">
    <location>
        <begin position="193"/>
        <end position="242"/>
    </location>
</feature>
<feature type="signal peptide" evidence="7">
    <location>
        <begin position="1"/>
        <end position="27"/>
    </location>
</feature>
<dbReference type="Proteomes" id="UP001367508">
    <property type="component" value="Unassembled WGS sequence"/>
</dbReference>
<comment type="caution">
    <text evidence="10">The sequence shown here is derived from an EMBL/GenBank/DDBJ whole genome shotgun (WGS) entry which is preliminary data.</text>
</comment>
<keyword evidence="4" id="KW-0325">Glycoprotein</keyword>
<protein>
    <recommendedName>
        <fullName evidence="2">non-specific serine/threonine protein kinase</fullName>
        <ecNumber evidence="2">2.7.11.1</ecNumber>
    </recommendedName>
</protein>
<evidence type="ECO:0000256" key="1">
    <source>
        <dbReference type="ARBA" id="ARBA00004167"/>
    </source>
</evidence>
<reference evidence="10 11" key="1">
    <citation type="submission" date="2024-01" db="EMBL/GenBank/DDBJ databases">
        <title>The genomes of 5 underutilized Papilionoideae crops provide insights into root nodulation and disease resistanc.</title>
        <authorList>
            <person name="Jiang F."/>
        </authorList>
    </citation>
    <scope>NUCLEOTIDE SEQUENCE [LARGE SCALE GENOMIC DNA]</scope>
    <source>
        <strain evidence="10">LVBAO_FW01</strain>
        <tissue evidence="10">Leaves</tissue>
    </source>
</reference>
<organism evidence="10 11">
    <name type="scientific">Canavalia gladiata</name>
    <name type="common">Sword bean</name>
    <name type="synonym">Dolichos gladiatus</name>
    <dbReference type="NCBI Taxonomy" id="3824"/>
    <lineage>
        <taxon>Eukaryota</taxon>
        <taxon>Viridiplantae</taxon>
        <taxon>Streptophyta</taxon>
        <taxon>Embryophyta</taxon>
        <taxon>Tracheophyta</taxon>
        <taxon>Spermatophyta</taxon>
        <taxon>Magnoliopsida</taxon>
        <taxon>eudicotyledons</taxon>
        <taxon>Gunneridae</taxon>
        <taxon>Pentapetalae</taxon>
        <taxon>rosids</taxon>
        <taxon>fabids</taxon>
        <taxon>Fabales</taxon>
        <taxon>Fabaceae</taxon>
        <taxon>Papilionoideae</taxon>
        <taxon>50 kb inversion clade</taxon>
        <taxon>NPAAA clade</taxon>
        <taxon>indigoferoid/millettioid clade</taxon>
        <taxon>Phaseoleae</taxon>
        <taxon>Canavalia</taxon>
    </lineage>
</organism>
<dbReference type="EC" id="2.7.11.1" evidence="2"/>